<sequence>MHVSCQTLQQLQRATPTSKVVLIHDNTCPYNAVVTQQFKSDTSDHPADRQIFIPSPDLKNWLCGQSFQKNEDIQSSVKAHLTILEATFFEDIRNLVHRLLTA</sequence>
<protein>
    <submittedName>
        <fullName evidence="1">Uncharacterized protein</fullName>
    </submittedName>
</protein>
<evidence type="ECO:0000313" key="2">
    <source>
        <dbReference type="Proteomes" id="UP000499080"/>
    </source>
</evidence>
<dbReference type="Proteomes" id="UP000499080">
    <property type="component" value="Unassembled WGS sequence"/>
</dbReference>
<comment type="caution">
    <text evidence="1">The sequence shown here is derived from an EMBL/GenBank/DDBJ whole genome shotgun (WGS) entry which is preliminary data.</text>
</comment>
<accession>A0A4Y2NBH7</accession>
<organism evidence="1 2">
    <name type="scientific">Araneus ventricosus</name>
    <name type="common">Orbweaver spider</name>
    <name type="synonym">Epeira ventricosa</name>
    <dbReference type="NCBI Taxonomy" id="182803"/>
    <lineage>
        <taxon>Eukaryota</taxon>
        <taxon>Metazoa</taxon>
        <taxon>Ecdysozoa</taxon>
        <taxon>Arthropoda</taxon>
        <taxon>Chelicerata</taxon>
        <taxon>Arachnida</taxon>
        <taxon>Araneae</taxon>
        <taxon>Araneomorphae</taxon>
        <taxon>Entelegynae</taxon>
        <taxon>Araneoidea</taxon>
        <taxon>Araneidae</taxon>
        <taxon>Araneus</taxon>
    </lineage>
</organism>
<keyword evidence="2" id="KW-1185">Reference proteome</keyword>
<evidence type="ECO:0000313" key="1">
    <source>
        <dbReference type="EMBL" id="GBN35176.1"/>
    </source>
</evidence>
<gene>
    <name evidence="1" type="ORF">AVEN_52805_1</name>
</gene>
<dbReference type="OrthoDB" id="10042427at2759"/>
<proteinExistence type="predicted"/>
<dbReference type="AlphaFoldDB" id="A0A4Y2NBH7"/>
<reference evidence="1 2" key="1">
    <citation type="journal article" date="2019" name="Sci. Rep.">
        <title>Orb-weaving spider Araneus ventricosus genome elucidates the spidroin gene catalogue.</title>
        <authorList>
            <person name="Kono N."/>
            <person name="Nakamura H."/>
            <person name="Ohtoshi R."/>
            <person name="Moran D.A.P."/>
            <person name="Shinohara A."/>
            <person name="Yoshida Y."/>
            <person name="Fujiwara M."/>
            <person name="Mori M."/>
            <person name="Tomita M."/>
            <person name="Arakawa K."/>
        </authorList>
    </citation>
    <scope>NUCLEOTIDE SEQUENCE [LARGE SCALE GENOMIC DNA]</scope>
</reference>
<name>A0A4Y2NBH7_ARAVE</name>
<dbReference type="EMBL" id="BGPR01008655">
    <property type="protein sequence ID" value="GBN35176.1"/>
    <property type="molecule type" value="Genomic_DNA"/>
</dbReference>